<evidence type="ECO:0000259" key="3">
    <source>
        <dbReference type="Pfam" id="PF02517"/>
    </source>
</evidence>
<evidence type="ECO:0000313" key="4">
    <source>
        <dbReference type="EMBL" id="TYC08580.1"/>
    </source>
</evidence>
<feature type="transmembrane region" description="Helical" evidence="2">
    <location>
        <begin position="122"/>
        <end position="141"/>
    </location>
</feature>
<proteinExistence type="predicted"/>
<feature type="transmembrane region" description="Helical" evidence="2">
    <location>
        <begin position="220"/>
        <end position="242"/>
    </location>
</feature>
<organism evidence="4 5">
    <name type="scientific">Actinomadura syzygii</name>
    <dbReference type="NCBI Taxonomy" id="1427538"/>
    <lineage>
        <taxon>Bacteria</taxon>
        <taxon>Bacillati</taxon>
        <taxon>Actinomycetota</taxon>
        <taxon>Actinomycetes</taxon>
        <taxon>Streptosporangiales</taxon>
        <taxon>Thermomonosporaceae</taxon>
        <taxon>Actinomadura</taxon>
    </lineage>
</organism>
<feature type="domain" description="CAAX prenyl protease 2/Lysostaphin resistance protein A-like" evidence="3">
    <location>
        <begin position="124"/>
        <end position="208"/>
    </location>
</feature>
<evidence type="ECO:0000256" key="1">
    <source>
        <dbReference type="SAM" id="MobiDB-lite"/>
    </source>
</evidence>
<evidence type="ECO:0000313" key="5">
    <source>
        <dbReference type="Proteomes" id="UP000322634"/>
    </source>
</evidence>
<dbReference type="GO" id="GO:0006508">
    <property type="term" value="P:proteolysis"/>
    <property type="evidence" value="ECO:0007669"/>
    <property type="project" value="UniProtKB-KW"/>
</dbReference>
<keyword evidence="4" id="KW-0482">Metalloprotease</keyword>
<dbReference type="RefSeq" id="WP_148354863.1">
    <property type="nucleotide sequence ID" value="NZ_JBHSBF010000002.1"/>
</dbReference>
<feature type="transmembrane region" description="Helical" evidence="2">
    <location>
        <begin position="79"/>
        <end position="102"/>
    </location>
</feature>
<keyword evidence="4" id="KW-0378">Hydrolase</keyword>
<dbReference type="PANTHER" id="PTHR36435:SF1">
    <property type="entry name" value="CAAX AMINO TERMINAL PROTEASE FAMILY PROTEIN"/>
    <property type="match status" value="1"/>
</dbReference>
<reference evidence="4 5" key="1">
    <citation type="submission" date="2019-08" db="EMBL/GenBank/DDBJ databases">
        <title>Actinomadura sp. nov. CYP1-5 isolated from mountain soil.</title>
        <authorList>
            <person name="Songsumanus A."/>
            <person name="Kuncharoen N."/>
            <person name="Kudo T."/>
            <person name="Yuki M."/>
            <person name="Igarashi Y."/>
            <person name="Tanasupawat S."/>
        </authorList>
    </citation>
    <scope>NUCLEOTIDE SEQUENCE [LARGE SCALE GENOMIC DNA]</scope>
    <source>
        <strain evidence="4 5">GKU157</strain>
    </source>
</reference>
<dbReference type="Pfam" id="PF02517">
    <property type="entry name" value="Rce1-like"/>
    <property type="match status" value="1"/>
</dbReference>
<dbReference type="EMBL" id="VSFF01000016">
    <property type="protein sequence ID" value="TYC08580.1"/>
    <property type="molecule type" value="Genomic_DNA"/>
</dbReference>
<dbReference type="InterPro" id="IPR052710">
    <property type="entry name" value="CAAX_protease"/>
</dbReference>
<accession>A0A5D0TT14</accession>
<dbReference type="GO" id="GO:0080120">
    <property type="term" value="P:CAAX-box protein maturation"/>
    <property type="evidence" value="ECO:0007669"/>
    <property type="project" value="UniProtKB-ARBA"/>
</dbReference>
<keyword evidence="2" id="KW-1133">Transmembrane helix</keyword>
<dbReference type="OrthoDB" id="4177129at2"/>
<feature type="transmembrane region" description="Helical" evidence="2">
    <location>
        <begin position="195"/>
        <end position="214"/>
    </location>
</feature>
<evidence type="ECO:0000256" key="2">
    <source>
        <dbReference type="SAM" id="Phobius"/>
    </source>
</evidence>
<keyword evidence="2" id="KW-0812">Transmembrane</keyword>
<dbReference type="Proteomes" id="UP000322634">
    <property type="component" value="Unassembled WGS sequence"/>
</dbReference>
<dbReference type="AlphaFoldDB" id="A0A5D0TT14"/>
<name>A0A5D0TT14_9ACTN</name>
<feature type="transmembrane region" description="Helical" evidence="2">
    <location>
        <begin position="38"/>
        <end position="59"/>
    </location>
</feature>
<gene>
    <name evidence="4" type="ORF">FXF65_37435</name>
</gene>
<keyword evidence="2" id="KW-0472">Membrane</keyword>
<keyword evidence="5" id="KW-1185">Reference proteome</keyword>
<protein>
    <submittedName>
        <fullName evidence="4">CPBP family intramembrane metalloprotease</fullName>
    </submittedName>
</protein>
<dbReference type="GO" id="GO:0008237">
    <property type="term" value="F:metallopeptidase activity"/>
    <property type="evidence" value="ECO:0007669"/>
    <property type="project" value="UniProtKB-KW"/>
</dbReference>
<dbReference type="PANTHER" id="PTHR36435">
    <property type="entry name" value="SLR1288 PROTEIN"/>
    <property type="match status" value="1"/>
</dbReference>
<sequence length="277" mass="29174">MPLIPLLLRLGWCVLGAVATLAGYLAMAVPITAAVHDPMVATLVVDGVVVLAVVGVRLVRPRWVAYGPGPRPMPQTPRFWAWVALAGAFVFLAGQTAALMLYGLLGSPQFDANVEHQRSSPAGLVVLVTLVLAPISEEVLFRGLLYPLLRRQAGVLMSAVVTALAFALVHGNLVQAAPAVLLALLLALVYERTRVLWPVVALHTVFNLAASIVAPSALQALATPLCSGLFLAVCALCLVGLYQRATVQSTSGSAENAPARQYDQAAVLVPESRPDQP</sequence>
<comment type="caution">
    <text evidence="4">The sequence shown here is derived from an EMBL/GenBank/DDBJ whole genome shotgun (WGS) entry which is preliminary data.</text>
</comment>
<keyword evidence="4" id="KW-0645">Protease</keyword>
<feature type="transmembrane region" description="Helical" evidence="2">
    <location>
        <begin position="173"/>
        <end position="190"/>
    </location>
</feature>
<feature type="region of interest" description="Disordered" evidence="1">
    <location>
        <begin position="255"/>
        <end position="277"/>
    </location>
</feature>
<feature type="transmembrane region" description="Helical" evidence="2">
    <location>
        <begin position="148"/>
        <end position="167"/>
    </location>
</feature>
<dbReference type="GO" id="GO:0004175">
    <property type="term" value="F:endopeptidase activity"/>
    <property type="evidence" value="ECO:0007669"/>
    <property type="project" value="UniProtKB-ARBA"/>
</dbReference>
<dbReference type="InterPro" id="IPR003675">
    <property type="entry name" value="Rce1/LyrA-like_dom"/>
</dbReference>